<dbReference type="RefSeq" id="WP_066539246.1">
    <property type="nucleotide sequence ID" value="NZ_CP021422.1"/>
</dbReference>
<gene>
    <name evidence="1" type="primary">mobC</name>
    <name evidence="1" type="ORF">I5Q82_05025</name>
</gene>
<dbReference type="AlphaFoldDB" id="A0AA92L9W6"/>
<dbReference type="Proteomes" id="UP000596035">
    <property type="component" value="Chromosome"/>
</dbReference>
<dbReference type="EMBL" id="CP065321">
    <property type="protein sequence ID" value="QQR31048.1"/>
    <property type="molecule type" value="Genomic_DNA"/>
</dbReference>
<organism evidence="1 2">
    <name type="scientific">Acutalibacter muris</name>
    <dbReference type="NCBI Taxonomy" id="1796620"/>
    <lineage>
        <taxon>Bacteria</taxon>
        <taxon>Bacillati</taxon>
        <taxon>Bacillota</taxon>
        <taxon>Clostridia</taxon>
        <taxon>Eubacteriales</taxon>
        <taxon>Acutalibacteraceae</taxon>
        <taxon>Acutalibacter</taxon>
    </lineage>
</organism>
<evidence type="ECO:0000313" key="1">
    <source>
        <dbReference type="EMBL" id="QQR31048.1"/>
    </source>
</evidence>
<reference evidence="1 2" key="1">
    <citation type="submission" date="2020-11" db="EMBL/GenBank/DDBJ databases">
        <title>Closed and high quality bacterial genomes of the OMM12 community.</title>
        <authorList>
            <person name="Marbouty M."/>
            <person name="Lamy-Besnier Q."/>
            <person name="Debarbieux L."/>
            <person name="Koszul R."/>
        </authorList>
    </citation>
    <scope>NUCLEOTIDE SEQUENCE [LARGE SCALE GENOMIC DNA]</scope>
    <source>
        <strain evidence="1 2">KB18</strain>
    </source>
</reference>
<name>A0AA92L9W6_9FIRM</name>
<protein>
    <submittedName>
        <fullName evidence="1">Plasmid mobilization relaxosome protein MobC</fullName>
    </submittedName>
</protein>
<dbReference type="InterPro" id="IPR053842">
    <property type="entry name" value="NikA-like"/>
</dbReference>
<evidence type="ECO:0000313" key="2">
    <source>
        <dbReference type="Proteomes" id="UP000596035"/>
    </source>
</evidence>
<proteinExistence type="predicted"/>
<sequence>MNSRNIEIKVRLNRKEAESLNKRVRKSRLSREAYLRHLINGSVPRDAPPPDYFSMMRELYRVGNNLNQIAQKAHTLNVLDVQRYDASVREFESAVKKITEAVVLPRPME</sequence>
<accession>A0AA92L9W6</accession>
<dbReference type="Pfam" id="PF21983">
    <property type="entry name" value="NikA-like"/>
    <property type="match status" value="1"/>
</dbReference>